<proteinExistence type="predicted"/>
<reference evidence="2" key="1">
    <citation type="journal article" date="2020" name="mSystems">
        <title>Genome- and Community-Level Interaction Insights into Carbon Utilization and Element Cycling Functions of Hydrothermarchaeota in Hydrothermal Sediment.</title>
        <authorList>
            <person name="Zhou Z."/>
            <person name="Liu Y."/>
            <person name="Xu W."/>
            <person name="Pan J."/>
            <person name="Luo Z.H."/>
            <person name="Li M."/>
        </authorList>
    </citation>
    <scope>NUCLEOTIDE SEQUENCE [LARGE SCALE GENOMIC DNA]</scope>
    <source>
        <strain evidence="2">SpSt-1084</strain>
    </source>
</reference>
<dbReference type="EMBL" id="DRXS01000049">
    <property type="protein sequence ID" value="HHR40368.1"/>
    <property type="molecule type" value="Genomic_DNA"/>
</dbReference>
<organism evidence="2">
    <name type="scientific">Caldiarchaeum subterraneum</name>
    <dbReference type="NCBI Taxonomy" id="311458"/>
    <lineage>
        <taxon>Archaea</taxon>
        <taxon>Nitrososphaerota</taxon>
        <taxon>Candidatus Caldarchaeales</taxon>
        <taxon>Candidatus Caldarchaeaceae</taxon>
        <taxon>Candidatus Caldarchaeum</taxon>
    </lineage>
</organism>
<feature type="compositionally biased region" description="Basic residues" evidence="1">
    <location>
        <begin position="142"/>
        <end position="160"/>
    </location>
</feature>
<comment type="caution">
    <text evidence="2">The sequence shown here is derived from an EMBL/GenBank/DDBJ whole genome shotgun (WGS) entry which is preliminary data.</text>
</comment>
<protein>
    <submittedName>
        <fullName evidence="2">Uncharacterized protein</fullName>
    </submittedName>
</protein>
<accession>A0A7C5U3U6</accession>
<feature type="compositionally biased region" description="Basic and acidic residues" evidence="1">
    <location>
        <begin position="24"/>
        <end position="36"/>
    </location>
</feature>
<gene>
    <name evidence="2" type="ORF">ENM42_00905</name>
</gene>
<name>A0A7C5U3U6_CALS0</name>
<evidence type="ECO:0000313" key="2">
    <source>
        <dbReference type="EMBL" id="HHR40368.1"/>
    </source>
</evidence>
<feature type="region of interest" description="Disordered" evidence="1">
    <location>
        <begin position="141"/>
        <end position="160"/>
    </location>
</feature>
<evidence type="ECO:0000256" key="1">
    <source>
        <dbReference type="SAM" id="MobiDB-lite"/>
    </source>
</evidence>
<feature type="region of interest" description="Disordered" evidence="1">
    <location>
        <begin position="22"/>
        <end position="44"/>
    </location>
</feature>
<sequence length="171" mass="19903">MEKAAQALSELHKESDRLYTCLAGDRKGDGRLHDASRPAQRRRRRLPRGLAGYKKVVSAALERIRKDIEELANSEKPNEYYRQIREMFDPIMYPPSTSYKIIYVPTVPYQPETLTSPKTLLAKNISPRKKCKAGNMVLAAPQRKRPHKHDGRQNHSHRQRTKLYHTLLKYL</sequence>
<dbReference type="AlphaFoldDB" id="A0A7C5U3U6"/>